<dbReference type="InterPro" id="IPR002182">
    <property type="entry name" value="NB-ARC"/>
</dbReference>
<dbReference type="STRING" id="137265.SAMN05421684_2750"/>
<keyword evidence="5" id="KW-1185">Reference proteome</keyword>
<evidence type="ECO:0000259" key="2">
    <source>
        <dbReference type="Pfam" id="PF13271"/>
    </source>
</evidence>
<accession>A0A1H3PCB7</accession>
<dbReference type="Pfam" id="PF25872">
    <property type="entry name" value="HTH_77"/>
    <property type="match status" value="1"/>
</dbReference>
<dbReference type="PANTHER" id="PTHR47691:SF3">
    <property type="entry name" value="HTH-TYPE TRANSCRIPTIONAL REGULATOR RV0890C-RELATED"/>
    <property type="match status" value="1"/>
</dbReference>
<dbReference type="Pfam" id="PF13271">
    <property type="entry name" value="DUF4062"/>
    <property type="match status" value="1"/>
</dbReference>
<protein>
    <submittedName>
        <fullName evidence="4">Predicted ATPase</fullName>
    </submittedName>
</protein>
<dbReference type="InterPro" id="IPR025139">
    <property type="entry name" value="DUF4062"/>
</dbReference>
<dbReference type="Gene3D" id="1.25.40.10">
    <property type="entry name" value="Tetratricopeptide repeat domain"/>
    <property type="match status" value="1"/>
</dbReference>
<dbReference type="Pfam" id="PF00931">
    <property type="entry name" value="NB-ARC"/>
    <property type="match status" value="1"/>
</dbReference>
<dbReference type="InterPro" id="IPR011990">
    <property type="entry name" value="TPR-like_helical_dom_sf"/>
</dbReference>
<feature type="domain" description="NB-ARC" evidence="1">
    <location>
        <begin position="194"/>
        <end position="311"/>
    </location>
</feature>
<dbReference type="EMBL" id="FNQB01000001">
    <property type="protein sequence ID" value="SDY98455.1"/>
    <property type="molecule type" value="Genomic_DNA"/>
</dbReference>
<name>A0A1H3PCB7_9ACTN</name>
<sequence length="850" mass="92420">MTEIRTPDQRLRVFVSSTMNELADARVAARRAIEQLHLTPVMFELGARPYPPRDLYLAYLSQSDVFVAVYGESYGTIEPGRTVSGLEDEFLSANGKPQLVYVQRPAPNREPRLAELLKRVAGSGVSYRTFRHPKELVALIGGDLALLLSERFGATSPAEPAAPADRVPDDDLRRLRATNTFVGRRRELDTLRALSTDPRTRLVTLVGPGGIGKTRLAVELAASVAPEFESVATVDLDQLSSAPQVPPAIAAALGVPETPGLSLVDALVGSVDAHRILLLLDSFEHVVDVAPVIAELVTRTSRLTVLVTSREPLHLSGEHVFEVPSLGVPDWSDSTDHAKHSEAVELFADRAAAAGAHLRLDDAEVRTISDICRRLDGLPLAIELAAPRTRMLELDDLLARLDRSFDMFAPGARDLPSRQRTLHSTIAWSYDLLDRADQLLFTRLGVFAGSFRLEAAETICGADLDAPVFDGISSLVDKALLRPDHSIHGEPRFAMLQVVREFATGRLTDAGEADQLRQRHAEYFRQQTLDVGAAVADHPRIRPLVQQCVADHDNFRAALEWFLSTDDTDSTVRMGLAIWPVLFTQGLASDVEDAMDRALASSLTGDTRAYAQLVLGMMAFLRADYDRASEVLPPARERFVAQGAEREAATASVALGLMRVPTDPDGGERQLSAAVDTFRRLAEPWWLMFALCALGSARVTMRHEADAIPPLEESGRRALELEDDVLVSNGLVALGWAHLRQGDLAVAGKELGDALRRAVTFGSRETIPRALDALAAVAERSGDTDRAATLFGAGLGVRGTLGSDVWGIDQEAHAETAERLRSRLGDEPYRRLTARGASLALDDVLELASG</sequence>
<dbReference type="InterPro" id="IPR058852">
    <property type="entry name" value="HTH_77"/>
</dbReference>
<evidence type="ECO:0000259" key="3">
    <source>
        <dbReference type="Pfam" id="PF25872"/>
    </source>
</evidence>
<feature type="domain" description="Winged helix-turn-helix" evidence="3">
    <location>
        <begin position="433"/>
        <end position="507"/>
    </location>
</feature>
<gene>
    <name evidence="4" type="ORF">SAMN05421684_2750</name>
</gene>
<evidence type="ECO:0000313" key="4">
    <source>
        <dbReference type="EMBL" id="SDY98455.1"/>
    </source>
</evidence>
<dbReference type="RefSeq" id="WP_090790736.1">
    <property type="nucleotide sequence ID" value="NZ_BOND01000024.1"/>
</dbReference>
<dbReference type="Gene3D" id="3.40.50.300">
    <property type="entry name" value="P-loop containing nucleotide triphosphate hydrolases"/>
    <property type="match status" value="1"/>
</dbReference>
<dbReference type="SUPFAM" id="SSF48452">
    <property type="entry name" value="TPR-like"/>
    <property type="match status" value="1"/>
</dbReference>
<evidence type="ECO:0000259" key="1">
    <source>
        <dbReference type="Pfam" id="PF00931"/>
    </source>
</evidence>
<dbReference type="PANTHER" id="PTHR47691">
    <property type="entry name" value="REGULATOR-RELATED"/>
    <property type="match status" value="1"/>
</dbReference>
<reference evidence="5" key="1">
    <citation type="submission" date="2016-10" db="EMBL/GenBank/DDBJ databases">
        <authorList>
            <person name="Varghese N."/>
            <person name="Submissions S."/>
        </authorList>
    </citation>
    <scope>NUCLEOTIDE SEQUENCE [LARGE SCALE GENOMIC DNA]</scope>
    <source>
        <strain evidence="5">DSM 44718</strain>
    </source>
</reference>
<dbReference type="OrthoDB" id="33864at2"/>
<dbReference type="GO" id="GO:0043531">
    <property type="term" value="F:ADP binding"/>
    <property type="evidence" value="ECO:0007669"/>
    <property type="project" value="InterPro"/>
</dbReference>
<feature type="domain" description="DUF4062" evidence="2">
    <location>
        <begin position="12"/>
        <end position="93"/>
    </location>
</feature>
<dbReference type="SUPFAM" id="SSF52540">
    <property type="entry name" value="P-loop containing nucleoside triphosphate hydrolases"/>
    <property type="match status" value="1"/>
</dbReference>
<dbReference type="InterPro" id="IPR027417">
    <property type="entry name" value="P-loop_NTPase"/>
</dbReference>
<dbReference type="AlphaFoldDB" id="A0A1H3PCB7"/>
<proteinExistence type="predicted"/>
<dbReference type="PRINTS" id="PR00364">
    <property type="entry name" value="DISEASERSIST"/>
</dbReference>
<organism evidence="4 5">
    <name type="scientific">Asanoa ishikariensis</name>
    <dbReference type="NCBI Taxonomy" id="137265"/>
    <lineage>
        <taxon>Bacteria</taxon>
        <taxon>Bacillati</taxon>
        <taxon>Actinomycetota</taxon>
        <taxon>Actinomycetes</taxon>
        <taxon>Micromonosporales</taxon>
        <taxon>Micromonosporaceae</taxon>
        <taxon>Asanoa</taxon>
    </lineage>
</organism>
<evidence type="ECO:0000313" key="5">
    <source>
        <dbReference type="Proteomes" id="UP000199632"/>
    </source>
</evidence>
<dbReference type="Proteomes" id="UP000199632">
    <property type="component" value="Unassembled WGS sequence"/>
</dbReference>